<dbReference type="GO" id="GO:0098552">
    <property type="term" value="C:side of membrane"/>
    <property type="evidence" value="ECO:0007669"/>
    <property type="project" value="UniProtKB-KW"/>
</dbReference>
<dbReference type="EMBL" id="OU466859">
    <property type="protein sequence ID" value="CAH2052421.1"/>
    <property type="molecule type" value="Genomic_DNA"/>
</dbReference>
<dbReference type="SMART" id="SM00768">
    <property type="entry name" value="X8"/>
    <property type="match status" value="1"/>
</dbReference>
<accession>A0AAU9RZ17</accession>
<proteinExistence type="predicted"/>
<reference evidence="6 7" key="1">
    <citation type="submission" date="2022-03" db="EMBL/GenBank/DDBJ databases">
        <authorList>
            <person name="Nunn A."/>
            <person name="Chopra R."/>
            <person name="Nunn A."/>
            <person name="Contreras Garrido A."/>
        </authorList>
    </citation>
    <scope>NUCLEOTIDE SEQUENCE [LARGE SCALE GENOMIC DNA]</scope>
</reference>
<evidence type="ECO:0000256" key="1">
    <source>
        <dbReference type="ARBA" id="ARBA00004609"/>
    </source>
</evidence>
<comment type="subcellular location">
    <subcellularLocation>
        <location evidence="1">Cell membrane</location>
        <topology evidence="1">Lipid-anchor</topology>
        <topology evidence="1">GPI-anchor</topology>
    </subcellularLocation>
</comment>
<dbReference type="InterPro" id="IPR012946">
    <property type="entry name" value="X8"/>
</dbReference>
<dbReference type="AlphaFoldDB" id="A0AAU9RZ17"/>
<keyword evidence="4" id="KW-0449">Lipoprotein</keyword>
<dbReference type="PANTHER" id="PTHR31044:SF35">
    <property type="entry name" value="GLUCAN ENDO-1,3-BETA-GLUCOSIDASE 4-LIKE"/>
    <property type="match status" value="1"/>
</dbReference>
<protein>
    <recommendedName>
        <fullName evidence="5">X8 domain-containing protein</fullName>
    </recommendedName>
</protein>
<keyword evidence="2" id="KW-0472">Membrane</keyword>
<keyword evidence="2" id="KW-0336">GPI-anchor</keyword>
<keyword evidence="2" id="KW-0325">Glycoprotein</keyword>
<organism evidence="6 7">
    <name type="scientific">Thlaspi arvense</name>
    <name type="common">Field penny-cress</name>
    <dbReference type="NCBI Taxonomy" id="13288"/>
    <lineage>
        <taxon>Eukaryota</taxon>
        <taxon>Viridiplantae</taxon>
        <taxon>Streptophyta</taxon>
        <taxon>Embryophyta</taxon>
        <taxon>Tracheophyta</taxon>
        <taxon>Spermatophyta</taxon>
        <taxon>Magnoliopsida</taxon>
        <taxon>eudicotyledons</taxon>
        <taxon>Gunneridae</taxon>
        <taxon>Pentapetalae</taxon>
        <taxon>rosids</taxon>
        <taxon>malvids</taxon>
        <taxon>Brassicales</taxon>
        <taxon>Brassicaceae</taxon>
        <taxon>Thlaspideae</taxon>
        <taxon>Thlaspi</taxon>
    </lineage>
</organism>
<dbReference type="GO" id="GO:0009506">
    <property type="term" value="C:plasmodesma"/>
    <property type="evidence" value="ECO:0007669"/>
    <property type="project" value="UniProtKB-ARBA"/>
</dbReference>
<dbReference type="PANTHER" id="PTHR31044">
    <property type="entry name" value="BETA-1,3 GLUCANASE"/>
    <property type="match status" value="1"/>
</dbReference>
<name>A0AAU9RZ17_THLAR</name>
<evidence type="ECO:0000256" key="4">
    <source>
        <dbReference type="ARBA" id="ARBA00023288"/>
    </source>
</evidence>
<keyword evidence="3" id="KW-0732">Signal</keyword>
<evidence type="ECO:0000313" key="7">
    <source>
        <dbReference type="Proteomes" id="UP000836841"/>
    </source>
</evidence>
<evidence type="ECO:0000259" key="5">
    <source>
        <dbReference type="SMART" id="SM00768"/>
    </source>
</evidence>
<feature type="domain" description="X8" evidence="5">
    <location>
        <begin position="24"/>
        <end position="91"/>
    </location>
</feature>
<evidence type="ECO:0000256" key="2">
    <source>
        <dbReference type="ARBA" id="ARBA00022622"/>
    </source>
</evidence>
<evidence type="ECO:0000256" key="3">
    <source>
        <dbReference type="ARBA" id="ARBA00022729"/>
    </source>
</evidence>
<gene>
    <name evidence="6" type="ORF">TAV2_LOCUS11454</name>
</gene>
<dbReference type="InterPro" id="IPR044788">
    <property type="entry name" value="X8_dom_prot"/>
</dbReference>
<dbReference type="Pfam" id="PF07983">
    <property type="entry name" value="X8"/>
    <property type="match status" value="1"/>
</dbReference>
<sequence length="110" mass="12900">QHFLKIQIKRPLDHGVSPMNRCRTMCYKQPSIGLVNIEEQHTVPCFLPNTLNDHAFVVLNSYYQHHRHEGSTCYFNSAAVITHTDTRKQLYLNPVLFYLNQILNHHCLII</sequence>
<dbReference type="GO" id="GO:0005886">
    <property type="term" value="C:plasma membrane"/>
    <property type="evidence" value="ECO:0007669"/>
    <property type="project" value="UniProtKB-SubCell"/>
</dbReference>
<feature type="non-terminal residue" evidence="6">
    <location>
        <position position="110"/>
    </location>
</feature>
<evidence type="ECO:0000313" key="6">
    <source>
        <dbReference type="EMBL" id="CAH2052421.1"/>
    </source>
</evidence>
<dbReference type="Proteomes" id="UP000836841">
    <property type="component" value="Chromosome 3"/>
</dbReference>
<keyword evidence="7" id="KW-1185">Reference proteome</keyword>